<gene>
    <name evidence="2" type="ORF">PAI11_35040</name>
</gene>
<organism evidence="2 3">
    <name type="scientific">Patulibacter medicamentivorans</name>
    <dbReference type="NCBI Taxonomy" id="1097667"/>
    <lineage>
        <taxon>Bacteria</taxon>
        <taxon>Bacillati</taxon>
        <taxon>Actinomycetota</taxon>
        <taxon>Thermoleophilia</taxon>
        <taxon>Solirubrobacterales</taxon>
        <taxon>Patulibacteraceae</taxon>
        <taxon>Patulibacter</taxon>
    </lineage>
</organism>
<dbReference type="InterPro" id="IPR027981">
    <property type="entry name" value="DUF4446"/>
</dbReference>
<keyword evidence="3" id="KW-1185">Reference proteome</keyword>
<dbReference type="Proteomes" id="UP000005143">
    <property type="component" value="Unassembled WGS sequence"/>
</dbReference>
<comment type="caution">
    <text evidence="2">The sequence shown here is derived from an EMBL/GenBank/DDBJ whole genome shotgun (WGS) entry which is preliminary data.</text>
</comment>
<feature type="transmembrane region" description="Helical" evidence="1">
    <location>
        <begin position="12"/>
        <end position="31"/>
    </location>
</feature>
<keyword evidence="1" id="KW-0472">Membrane</keyword>
<proteinExistence type="predicted"/>
<name>H0E9I5_9ACTN</name>
<dbReference type="Pfam" id="PF14584">
    <property type="entry name" value="DUF4446"/>
    <property type="match status" value="1"/>
</dbReference>
<evidence type="ECO:0000313" key="3">
    <source>
        <dbReference type="Proteomes" id="UP000005143"/>
    </source>
</evidence>
<evidence type="ECO:0008006" key="4">
    <source>
        <dbReference type="Google" id="ProtNLM"/>
    </source>
</evidence>
<sequence length="188" mass="19954">MGDVGDTWHIVGAAGLAVAAVALLGLLVVSVQLRRLRRAQSAVLGPHGTDDLVSHAAALDLRVTAATDEWRGLSDQLAHRMGGIEGALLRVFSRHGMVRYDAYGELSGQQSCSLALLDVRGDGVVITSIHHRDQARLYIRRITGGRPEHRLAPEEDEALALALRHGSIAADGSIEGTPPSPRPGVDDV</sequence>
<dbReference type="RefSeq" id="WP_007577653.1">
    <property type="nucleotide sequence ID" value="NZ_AGUD01000262.1"/>
</dbReference>
<dbReference type="AlphaFoldDB" id="H0E9I5"/>
<evidence type="ECO:0000256" key="1">
    <source>
        <dbReference type="SAM" id="Phobius"/>
    </source>
</evidence>
<dbReference type="EMBL" id="AGUD01000262">
    <property type="protein sequence ID" value="EHN09627.1"/>
    <property type="molecule type" value="Genomic_DNA"/>
</dbReference>
<evidence type="ECO:0000313" key="2">
    <source>
        <dbReference type="EMBL" id="EHN09627.1"/>
    </source>
</evidence>
<keyword evidence="1" id="KW-0812">Transmembrane</keyword>
<keyword evidence="1" id="KW-1133">Transmembrane helix</keyword>
<reference evidence="2 3" key="1">
    <citation type="journal article" date="2013" name="Biodegradation">
        <title>Quantitative proteomic analysis of ibuprofen-degrading Patulibacter sp. strain I11.</title>
        <authorList>
            <person name="Almeida B."/>
            <person name="Kjeldal H."/>
            <person name="Lolas I."/>
            <person name="Knudsen A.D."/>
            <person name="Carvalho G."/>
            <person name="Nielsen K.L."/>
            <person name="Barreto Crespo M.T."/>
            <person name="Stensballe A."/>
            <person name="Nielsen J.L."/>
        </authorList>
    </citation>
    <scope>NUCLEOTIDE SEQUENCE [LARGE SCALE GENOMIC DNA]</scope>
    <source>
        <strain evidence="2 3">I11</strain>
    </source>
</reference>
<protein>
    <recommendedName>
        <fullName evidence="4">DUF4446 family protein</fullName>
    </recommendedName>
</protein>
<accession>H0E9I5</accession>